<reference evidence="7 8" key="1">
    <citation type="journal article" date="2019" name="Int. J. Syst. Evol. Microbiol.">
        <title>The Global Catalogue of Microorganisms (GCM) 10K type strain sequencing project: providing services to taxonomists for standard genome sequencing and annotation.</title>
        <authorList>
            <consortium name="The Broad Institute Genomics Platform"/>
            <consortium name="The Broad Institute Genome Sequencing Center for Infectious Disease"/>
            <person name="Wu L."/>
            <person name="Ma J."/>
        </authorList>
    </citation>
    <scope>NUCLEOTIDE SEQUENCE [LARGE SCALE GENOMIC DNA]</scope>
    <source>
        <strain evidence="7 8">JCM 14901</strain>
    </source>
</reference>
<dbReference type="RefSeq" id="WP_344096576.1">
    <property type="nucleotide sequence ID" value="NZ_BAAAOG010000008.1"/>
</dbReference>
<evidence type="ECO:0000313" key="8">
    <source>
        <dbReference type="Proteomes" id="UP001499933"/>
    </source>
</evidence>
<feature type="transmembrane region" description="Helical" evidence="6">
    <location>
        <begin position="120"/>
        <end position="138"/>
    </location>
</feature>
<comment type="subcellular location">
    <subcellularLocation>
        <location evidence="1">Membrane</location>
        <topology evidence="1">Multi-pass membrane protein</topology>
    </subcellularLocation>
</comment>
<evidence type="ECO:0000256" key="6">
    <source>
        <dbReference type="SAM" id="Phobius"/>
    </source>
</evidence>
<accession>A0ABN2RDB2</accession>
<evidence type="ECO:0000256" key="3">
    <source>
        <dbReference type="ARBA" id="ARBA00022692"/>
    </source>
</evidence>
<evidence type="ECO:0000256" key="1">
    <source>
        <dbReference type="ARBA" id="ARBA00004141"/>
    </source>
</evidence>
<dbReference type="PANTHER" id="PTHR30028">
    <property type="entry name" value="UPF0014 INNER MEMBRANE PROTEIN YBBM-RELATED"/>
    <property type="match status" value="1"/>
</dbReference>
<comment type="caution">
    <text evidence="7">The sequence shown here is derived from an EMBL/GenBank/DDBJ whole genome shotgun (WGS) entry which is preliminary data.</text>
</comment>
<proteinExistence type="inferred from homology"/>
<evidence type="ECO:0000256" key="4">
    <source>
        <dbReference type="ARBA" id="ARBA00022989"/>
    </source>
</evidence>
<feature type="transmembrane region" description="Helical" evidence="6">
    <location>
        <begin position="6"/>
        <end position="27"/>
    </location>
</feature>
<keyword evidence="5 6" id="KW-0472">Membrane</keyword>
<protein>
    <submittedName>
        <fullName evidence="7">ABC transporter permease</fullName>
    </submittedName>
</protein>
<sequence>MGALPPWLTTAIAVVVLAGIATACLLAMRVPAPWAGVGALARAALQLTALSLVLTGVIQDPLLVALGLLVMLTAAVWTAARRAQTSWRGVPPLALSMLLGPLAVMTVAFASGAIELTPRYALAIGGIIIGNTMTVAILTQRIYQGAVHDHWDEVEGWLALGATPWESTRGLARSSIRTALLPSIDQTRTTGIVVLPGAFVGAIFAGASPFEAGRFQLVVLAGIIAAGALTSTTLLRMTGAVASRPPAPGAPTRAAKG</sequence>
<feature type="transmembrane region" description="Helical" evidence="6">
    <location>
        <begin position="92"/>
        <end position="114"/>
    </location>
</feature>
<name>A0ABN2RDB2_9MICO</name>
<feature type="transmembrane region" description="Helical" evidence="6">
    <location>
        <begin position="34"/>
        <end position="56"/>
    </location>
</feature>
<dbReference type="PANTHER" id="PTHR30028:SF0">
    <property type="entry name" value="PROTEIN ALUMINUM SENSITIVE 3"/>
    <property type="match status" value="1"/>
</dbReference>
<keyword evidence="3 6" id="KW-0812">Transmembrane</keyword>
<dbReference type="InterPro" id="IPR005226">
    <property type="entry name" value="UPF0014_fam"/>
</dbReference>
<keyword evidence="8" id="KW-1185">Reference proteome</keyword>
<evidence type="ECO:0000313" key="7">
    <source>
        <dbReference type="EMBL" id="GAA1966838.1"/>
    </source>
</evidence>
<feature type="transmembrane region" description="Helical" evidence="6">
    <location>
        <begin position="62"/>
        <end position="80"/>
    </location>
</feature>
<evidence type="ECO:0000256" key="5">
    <source>
        <dbReference type="ARBA" id="ARBA00023136"/>
    </source>
</evidence>
<feature type="transmembrane region" description="Helical" evidence="6">
    <location>
        <begin position="190"/>
        <end position="209"/>
    </location>
</feature>
<keyword evidence="4 6" id="KW-1133">Transmembrane helix</keyword>
<dbReference type="Proteomes" id="UP001499933">
    <property type="component" value="Unassembled WGS sequence"/>
</dbReference>
<evidence type="ECO:0000256" key="2">
    <source>
        <dbReference type="ARBA" id="ARBA00005268"/>
    </source>
</evidence>
<organism evidence="7 8">
    <name type="scientific">Microbacterium deminutum</name>
    <dbReference type="NCBI Taxonomy" id="344164"/>
    <lineage>
        <taxon>Bacteria</taxon>
        <taxon>Bacillati</taxon>
        <taxon>Actinomycetota</taxon>
        <taxon>Actinomycetes</taxon>
        <taxon>Micrococcales</taxon>
        <taxon>Microbacteriaceae</taxon>
        <taxon>Microbacterium</taxon>
    </lineage>
</organism>
<feature type="transmembrane region" description="Helical" evidence="6">
    <location>
        <begin position="215"/>
        <end position="235"/>
    </location>
</feature>
<comment type="similarity">
    <text evidence="2">Belongs to the UPF0014 family.</text>
</comment>
<gene>
    <name evidence="7" type="ORF">GCM10009776_32330</name>
</gene>
<dbReference type="EMBL" id="BAAAOG010000008">
    <property type="protein sequence ID" value="GAA1966838.1"/>
    <property type="molecule type" value="Genomic_DNA"/>
</dbReference>
<dbReference type="Pfam" id="PF03649">
    <property type="entry name" value="UPF0014"/>
    <property type="match status" value="1"/>
</dbReference>